<comment type="pathway">
    <text evidence="2">Secondary metabolite biosynthesis.</text>
</comment>
<dbReference type="InterPro" id="IPR001128">
    <property type="entry name" value="Cyt_P450"/>
</dbReference>
<dbReference type="PRINTS" id="PR00463">
    <property type="entry name" value="EP450I"/>
</dbReference>
<dbReference type="InterPro" id="IPR017972">
    <property type="entry name" value="Cyt_P450_CS"/>
</dbReference>
<evidence type="ECO:0000256" key="7">
    <source>
        <dbReference type="ARBA" id="ARBA00023004"/>
    </source>
</evidence>
<keyword evidence="5 9" id="KW-0479">Metal-binding</keyword>
<evidence type="ECO:0000313" key="11">
    <source>
        <dbReference type="EMBL" id="KAK7681425.1"/>
    </source>
</evidence>
<sequence>MSFSPELVAFLVAGITWILWRMTSNFILRSPLDNIPGPASVSWVKGNLGQLYYRHGWNWLDSLGNDFNKVVKLTGLFGHRMLYVFDPVAMNHILIKDAEDVYDHPEWSFQSTRITVGPGLLGVHGTHHRKQRKMLNPVFSVKHLRSMTTTFYSVVHRMSNGIEAEVGNDTATVDVMEWFGRTALELIGQGGLGVAMDSLGDSSRNPLADSVKMMIPAIADLSEVQYLFEYVKYLGPTWFKRLLARLTPSPTVQRLRKAVSDVEAESKKILSEKRAGLQAGDEDTVHNLSEKKDVMSILLQANMAASDADRLPEDELLAQMSTFILAGTDTTSNALTAMMCTLAKHVDIQDKLRAEILEAQAQFGEDIPYDDLVALPYMDAFVRESLRLYAPATFITREAKRDFVLPVSDAVIGVNGTAMREIPVPKGTTIYIGLRASNLDKRLWGDDALEFKPERWLSPLPATVTDARIPGVYSNLMTFNGGGRSCIGFKFSQLETKVVLNIVLGKFKVSKAKQAEDIVWNMAGVRHPTMKGSIDPTFPVNLERIKA</sequence>
<keyword evidence="8 10" id="KW-0503">Monooxygenase</keyword>
<proteinExistence type="inferred from homology"/>
<protein>
    <recommendedName>
        <fullName evidence="13">Cytochrome P450</fullName>
    </recommendedName>
</protein>
<dbReference type="PRINTS" id="PR00385">
    <property type="entry name" value="P450"/>
</dbReference>
<dbReference type="PANTHER" id="PTHR24305">
    <property type="entry name" value="CYTOCHROME P450"/>
    <property type="match status" value="1"/>
</dbReference>
<dbReference type="Proteomes" id="UP001385951">
    <property type="component" value="Unassembled WGS sequence"/>
</dbReference>
<dbReference type="GO" id="GO:0004497">
    <property type="term" value="F:monooxygenase activity"/>
    <property type="evidence" value="ECO:0007669"/>
    <property type="project" value="UniProtKB-KW"/>
</dbReference>
<evidence type="ECO:0000256" key="8">
    <source>
        <dbReference type="ARBA" id="ARBA00023033"/>
    </source>
</evidence>
<evidence type="ECO:0000313" key="12">
    <source>
        <dbReference type="Proteomes" id="UP001385951"/>
    </source>
</evidence>
<comment type="similarity">
    <text evidence="3 10">Belongs to the cytochrome P450 family.</text>
</comment>
<gene>
    <name evidence="11" type="ORF">QCA50_015517</name>
</gene>
<accession>A0AAW0FR74</accession>
<evidence type="ECO:0000256" key="6">
    <source>
        <dbReference type="ARBA" id="ARBA00023002"/>
    </source>
</evidence>
<keyword evidence="4 9" id="KW-0349">Heme</keyword>
<dbReference type="PROSITE" id="PS00086">
    <property type="entry name" value="CYTOCHROME_P450"/>
    <property type="match status" value="1"/>
</dbReference>
<dbReference type="GO" id="GO:0016705">
    <property type="term" value="F:oxidoreductase activity, acting on paired donors, with incorporation or reduction of molecular oxygen"/>
    <property type="evidence" value="ECO:0007669"/>
    <property type="project" value="InterPro"/>
</dbReference>
<keyword evidence="6 10" id="KW-0560">Oxidoreductase</keyword>
<evidence type="ECO:0000256" key="9">
    <source>
        <dbReference type="PIRSR" id="PIRSR602401-1"/>
    </source>
</evidence>
<evidence type="ECO:0008006" key="13">
    <source>
        <dbReference type="Google" id="ProtNLM"/>
    </source>
</evidence>
<reference evidence="11 12" key="1">
    <citation type="submission" date="2022-09" db="EMBL/GenBank/DDBJ databases">
        <authorList>
            <person name="Palmer J.M."/>
        </authorList>
    </citation>
    <scope>NUCLEOTIDE SEQUENCE [LARGE SCALE GENOMIC DNA]</scope>
    <source>
        <strain evidence="11 12">DSM 7382</strain>
    </source>
</reference>
<dbReference type="InterPro" id="IPR002401">
    <property type="entry name" value="Cyt_P450_E_grp-I"/>
</dbReference>
<dbReference type="AlphaFoldDB" id="A0AAW0FR74"/>
<evidence type="ECO:0000256" key="10">
    <source>
        <dbReference type="RuleBase" id="RU000461"/>
    </source>
</evidence>
<dbReference type="EMBL" id="JASBNA010000041">
    <property type="protein sequence ID" value="KAK7681425.1"/>
    <property type="molecule type" value="Genomic_DNA"/>
</dbReference>
<dbReference type="PANTHER" id="PTHR24305:SF166">
    <property type="entry name" value="CYTOCHROME P450 12A4, MITOCHONDRIAL-RELATED"/>
    <property type="match status" value="1"/>
</dbReference>
<organism evidence="11 12">
    <name type="scientific">Cerrena zonata</name>
    <dbReference type="NCBI Taxonomy" id="2478898"/>
    <lineage>
        <taxon>Eukaryota</taxon>
        <taxon>Fungi</taxon>
        <taxon>Dikarya</taxon>
        <taxon>Basidiomycota</taxon>
        <taxon>Agaricomycotina</taxon>
        <taxon>Agaricomycetes</taxon>
        <taxon>Polyporales</taxon>
        <taxon>Cerrenaceae</taxon>
        <taxon>Cerrena</taxon>
    </lineage>
</organism>
<dbReference type="InterPro" id="IPR036396">
    <property type="entry name" value="Cyt_P450_sf"/>
</dbReference>
<keyword evidence="12" id="KW-1185">Reference proteome</keyword>
<comment type="caution">
    <text evidence="11">The sequence shown here is derived from an EMBL/GenBank/DDBJ whole genome shotgun (WGS) entry which is preliminary data.</text>
</comment>
<dbReference type="SUPFAM" id="SSF48264">
    <property type="entry name" value="Cytochrome P450"/>
    <property type="match status" value="1"/>
</dbReference>
<evidence type="ECO:0000256" key="4">
    <source>
        <dbReference type="ARBA" id="ARBA00022617"/>
    </source>
</evidence>
<keyword evidence="7 9" id="KW-0408">Iron</keyword>
<evidence type="ECO:0000256" key="2">
    <source>
        <dbReference type="ARBA" id="ARBA00005179"/>
    </source>
</evidence>
<feature type="binding site" description="axial binding residue" evidence="9">
    <location>
        <position position="486"/>
    </location>
    <ligand>
        <name>heme</name>
        <dbReference type="ChEBI" id="CHEBI:30413"/>
    </ligand>
    <ligandPart>
        <name>Fe</name>
        <dbReference type="ChEBI" id="CHEBI:18248"/>
    </ligandPart>
</feature>
<dbReference type="InterPro" id="IPR050121">
    <property type="entry name" value="Cytochrome_P450_monoxygenase"/>
</dbReference>
<dbReference type="GO" id="GO:0020037">
    <property type="term" value="F:heme binding"/>
    <property type="evidence" value="ECO:0007669"/>
    <property type="project" value="InterPro"/>
</dbReference>
<evidence type="ECO:0000256" key="5">
    <source>
        <dbReference type="ARBA" id="ARBA00022723"/>
    </source>
</evidence>
<dbReference type="GO" id="GO:0005506">
    <property type="term" value="F:iron ion binding"/>
    <property type="evidence" value="ECO:0007669"/>
    <property type="project" value="InterPro"/>
</dbReference>
<evidence type="ECO:0000256" key="1">
    <source>
        <dbReference type="ARBA" id="ARBA00001971"/>
    </source>
</evidence>
<name>A0AAW0FR74_9APHY</name>
<evidence type="ECO:0000256" key="3">
    <source>
        <dbReference type="ARBA" id="ARBA00010617"/>
    </source>
</evidence>
<comment type="cofactor">
    <cofactor evidence="1 9">
        <name>heme</name>
        <dbReference type="ChEBI" id="CHEBI:30413"/>
    </cofactor>
</comment>
<dbReference type="Pfam" id="PF00067">
    <property type="entry name" value="p450"/>
    <property type="match status" value="1"/>
</dbReference>
<dbReference type="Gene3D" id="1.10.630.10">
    <property type="entry name" value="Cytochrome P450"/>
    <property type="match status" value="1"/>
</dbReference>